<keyword evidence="3" id="KW-1185">Reference proteome</keyword>
<gene>
    <name evidence="2" type="ORF">AVEN_61588_1</name>
</gene>
<evidence type="ECO:0000256" key="1">
    <source>
        <dbReference type="SAM" id="MobiDB-lite"/>
    </source>
</evidence>
<sequence length="76" mass="8444">MKVSRSEQNEKLSINRKRCKDEVCTKGIEFKVHFAMEPNKGKAATSSGHFQPQHGASRTLLAQSHLSRNLGQPPLA</sequence>
<dbReference type="AlphaFoldDB" id="A0A4Y2NJR2"/>
<proteinExistence type="predicted"/>
<evidence type="ECO:0000313" key="2">
    <source>
        <dbReference type="EMBL" id="GBN39738.1"/>
    </source>
</evidence>
<organism evidence="2 3">
    <name type="scientific">Araneus ventricosus</name>
    <name type="common">Orbweaver spider</name>
    <name type="synonym">Epeira ventricosa</name>
    <dbReference type="NCBI Taxonomy" id="182803"/>
    <lineage>
        <taxon>Eukaryota</taxon>
        <taxon>Metazoa</taxon>
        <taxon>Ecdysozoa</taxon>
        <taxon>Arthropoda</taxon>
        <taxon>Chelicerata</taxon>
        <taxon>Arachnida</taxon>
        <taxon>Araneae</taxon>
        <taxon>Araneomorphae</taxon>
        <taxon>Entelegynae</taxon>
        <taxon>Araneoidea</taxon>
        <taxon>Araneidae</taxon>
        <taxon>Araneus</taxon>
    </lineage>
</organism>
<protein>
    <submittedName>
        <fullName evidence="2">Uncharacterized protein</fullName>
    </submittedName>
</protein>
<comment type="caution">
    <text evidence="2">The sequence shown here is derived from an EMBL/GenBank/DDBJ whole genome shotgun (WGS) entry which is preliminary data.</text>
</comment>
<feature type="compositionally biased region" description="Polar residues" evidence="1">
    <location>
        <begin position="44"/>
        <end position="70"/>
    </location>
</feature>
<feature type="region of interest" description="Disordered" evidence="1">
    <location>
        <begin position="40"/>
        <end position="76"/>
    </location>
</feature>
<reference evidence="2 3" key="1">
    <citation type="journal article" date="2019" name="Sci. Rep.">
        <title>Orb-weaving spider Araneus ventricosus genome elucidates the spidroin gene catalogue.</title>
        <authorList>
            <person name="Kono N."/>
            <person name="Nakamura H."/>
            <person name="Ohtoshi R."/>
            <person name="Moran D.A.P."/>
            <person name="Shinohara A."/>
            <person name="Yoshida Y."/>
            <person name="Fujiwara M."/>
            <person name="Mori M."/>
            <person name="Tomita M."/>
            <person name="Arakawa K."/>
        </authorList>
    </citation>
    <scope>NUCLEOTIDE SEQUENCE [LARGE SCALE GENOMIC DNA]</scope>
</reference>
<dbReference type="EMBL" id="BGPR01009396">
    <property type="protein sequence ID" value="GBN39738.1"/>
    <property type="molecule type" value="Genomic_DNA"/>
</dbReference>
<accession>A0A4Y2NJR2</accession>
<evidence type="ECO:0000313" key="3">
    <source>
        <dbReference type="Proteomes" id="UP000499080"/>
    </source>
</evidence>
<name>A0A4Y2NJR2_ARAVE</name>
<dbReference type="Proteomes" id="UP000499080">
    <property type="component" value="Unassembled WGS sequence"/>
</dbReference>